<gene>
    <name evidence="1" type="ORF">IDM36_06530</name>
</gene>
<reference evidence="1" key="1">
    <citation type="submission" date="2020-09" db="EMBL/GenBank/DDBJ databases">
        <title>First Report of a novel Colistin-Resistant species of Enterobacter cloacae complex Producing MCR-5 isolated from hospital sewage water.</title>
        <authorList>
            <person name="Zhou K."/>
        </authorList>
    </citation>
    <scope>NUCLEOTIDE SEQUENCE [LARGE SCALE GENOMIC DNA]</scope>
    <source>
        <strain evidence="1">HSW1412</strain>
    </source>
</reference>
<evidence type="ECO:0000313" key="1">
    <source>
        <dbReference type="EMBL" id="QPK01766.1"/>
    </source>
</evidence>
<protein>
    <submittedName>
        <fullName evidence="1">Uncharacterized protein</fullName>
    </submittedName>
</protein>
<dbReference type="AlphaFoldDB" id="A0A7T0H290"/>
<accession>A0A7T0H290</accession>
<sequence>MKYVNGGKNIKIGDIVNVDGVDGIVVCDYENSIALDGYEGWLIKEELIGGGYFSSGIMVDTKDYGLIHYPDEDPDIKFIARPTER</sequence>
<name>A0A7T0H290_9ENTR</name>
<dbReference type="EMBL" id="CP061801">
    <property type="protein sequence ID" value="QPK01766.1"/>
    <property type="molecule type" value="Genomic_DNA"/>
</dbReference>
<proteinExistence type="predicted"/>
<organism evidence="1">
    <name type="scientific">Enterobacter mori</name>
    <dbReference type="NCBI Taxonomy" id="539813"/>
    <lineage>
        <taxon>Bacteria</taxon>
        <taxon>Pseudomonadati</taxon>
        <taxon>Pseudomonadota</taxon>
        <taxon>Gammaproteobacteria</taxon>
        <taxon>Enterobacterales</taxon>
        <taxon>Enterobacteriaceae</taxon>
        <taxon>Enterobacter</taxon>
    </lineage>
</organism>